<dbReference type="SMART" id="SM00563">
    <property type="entry name" value="PlsC"/>
    <property type="match status" value="1"/>
</dbReference>
<accession>A0A2G8S177</accession>
<keyword evidence="2" id="KW-0812">Transmembrane</keyword>
<dbReference type="EMBL" id="AYKW01000034">
    <property type="protein sequence ID" value="PIL27494.1"/>
    <property type="molecule type" value="Genomic_DNA"/>
</dbReference>
<protein>
    <recommendedName>
        <fullName evidence="3">Phospholipid/glycerol acyltransferase domain-containing protein</fullName>
    </recommendedName>
</protein>
<organism evidence="4 5">
    <name type="scientific">Ganoderma sinense ZZ0214-1</name>
    <dbReference type="NCBI Taxonomy" id="1077348"/>
    <lineage>
        <taxon>Eukaryota</taxon>
        <taxon>Fungi</taxon>
        <taxon>Dikarya</taxon>
        <taxon>Basidiomycota</taxon>
        <taxon>Agaricomycotina</taxon>
        <taxon>Agaricomycetes</taxon>
        <taxon>Polyporales</taxon>
        <taxon>Polyporaceae</taxon>
        <taxon>Ganoderma</taxon>
    </lineage>
</organism>
<feature type="domain" description="Phospholipid/glycerol acyltransferase" evidence="3">
    <location>
        <begin position="38"/>
        <end position="182"/>
    </location>
</feature>
<dbReference type="PANTHER" id="PTHR31605:SF0">
    <property type="entry name" value="GLYCEROL-3-PHOSPHATE O-ACYLTRANSFERASE 1"/>
    <property type="match status" value="1"/>
</dbReference>
<proteinExistence type="predicted"/>
<dbReference type="InterPro" id="IPR052744">
    <property type="entry name" value="GPAT/DAPAT"/>
</dbReference>
<feature type="transmembrane region" description="Helical" evidence="2">
    <location>
        <begin position="385"/>
        <end position="410"/>
    </location>
</feature>
<dbReference type="Proteomes" id="UP000230002">
    <property type="component" value="Unassembled WGS sequence"/>
</dbReference>
<dbReference type="GO" id="GO:0016287">
    <property type="term" value="F:glycerone-phosphate O-acyltransferase activity"/>
    <property type="evidence" value="ECO:0007669"/>
    <property type="project" value="TreeGrafter"/>
</dbReference>
<dbReference type="PANTHER" id="PTHR31605">
    <property type="entry name" value="GLYCEROL-3-PHOSPHATE O-ACYLTRANSFERASE 1"/>
    <property type="match status" value="1"/>
</dbReference>
<dbReference type="CDD" id="cd07992">
    <property type="entry name" value="LPLAT_AAK14816-like"/>
    <property type="match status" value="1"/>
</dbReference>
<dbReference type="AlphaFoldDB" id="A0A2G8S177"/>
<name>A0A2G8S177_9APHY</name>
<reference evidence="4 5" key="1">
    <citation type="journal article" date="2015" name="Sci. Rep.">
        <title>Chromosome-level genome map provides insights into diverse defense mechanisms in the medicinal fungus Ganoderma sinense.</title>
        <authorList>
            <person name="Zhu Y."/>
            <person name="Xu J."/>
            <person name="Sun C."/>
            <person name="Zhou S."/>
            <person name="Xu H."/>
            <person name="Nelson D.R."/>
            <person name="Qian J."/>
            <person name="Song J."/>
            <person name="Luo H."/>
            <person name="Xiang L."/>
            <person name="Li Y."/>
            <person name="Xu Z."/>
            <person name="Ji A."/>
            <person name="Wang L."/>
            <person name="Lu S."/>
            <person name="Hayward A."/>
            <person name="Sun W."/>
            <person name="Li X."/>
            <person name="Schwartz D.C."/>
            <person name="Wang Y."/>
            <person name="Chen S."/>
        </authorList>
    </citation>
    <scope>NUCLEOTIDE SEQUENCE [LARGE SCALE GENOMIC DNA]</scope>
    <source>
        <strain evidence="4 5">ZZ0214-1</strain>
    </source>
</reference>
<dbReference type="STRING" id="1077348.A0A2G8S177"/>
<keyword evidence="2" id="KW-0472">Membrane</keyword>
<evidence type="ECO:0000259" key="3">
    <source>
        <dbReference type="SMART" id="SM00563"/>
    </source>
</evidence>
<comment type="caution">
    <text evidence="4">The sequence shown here is derived from an EMBL/GenBank/DDBJ whole genome shotgun (WGS) entry which is preliminary data.</text>
</comment>
<dbReference type="GO" id="GO:0004366">
    <property type="term" value="F:glycerol-3-phosphate O-acyltransferase activity"/>
    <property type="evidence" value="ECO:0007669"/>
    <property type="project" value="TreeGrafter"/>
</dbReference>
<dbReference type="OrthoDB" id="1044435at2759"/>
<evidence type="ECO:0000256" key="1">
    <source>
        <dbReference type="SAM" id="MobiDB-lite"/>
    </source>
</evidence>
<sequence>MELKLVYRALRQISDWALRYYSEVYVDGEENVPHDGPLIITSCHHNEILDIATLAVTIPHGRPVCFWAKSTLFKNPLVGAVLLSSGSIPVARNPNAAPSPSEPGAQARVNEALFRETFKALEREEVIGVFPEGTSYTEPSIAQVKEGASRAAVEYVSWVREKRGGQGEGKRLRIVPVGVVYTDKTQYQSKVCVRWGKPIDVEAFVEEHKLEVDGDKDRDRSASQDLVKLLNTEIEKRLLGLTINAPDWDTLYATAMARDILWADDELSPSRFVWISQNLISQFTDPDAAPSSVKARQALLKYHSLLHHANVSHASLNALLPDIHTRPSALRALALVLRQLVVSVLHPRFALFLPVLVLHVPAYVVGLVCGRLLGKAEEEETWAQFKAVFGGLAAVGAYAVVTCAIVRGLVADSVGPLVRFREWVPELILPGLRSLWTTGRWFFVGNNEGLEGKAKTMVGVLGVFYVTTFVLSRWHDYWVGCSEVQQLHSQSPQILTGGYRFKRLLTSFKLLLGALSPRSSSLTGERLASYTTPYVAPPNPYIKRRGGTPAHTPTPNPPHVASRKLIRPLLDARAEATRAMWLFMIDSKYLHGLVSAKMRGEAWMQVGPAKRHEFQP</sequence>
<keyword evidence="2" id="KW-1133">Transmembrane helix</keyword>
<dbReference type="Pfam" id="PF01553">
    <property type="entry name" value="Acyltransferase"/>
    <property type="match status" value="1"/>
</dbReference>
<feature type="region of interest" description="Disordered" evidence="1">
    <location>
        <begin position="541"/>
        <end position="561"/>
    </location>
</feature>
<evidence type="ECO:0000256" key="2">
    <source>
        <dbReference type="SAM" id="Phobius"/>
    </source>
</evidence>
<keyword evidence="5" id="KW-1185">Reference proteome</keyword>
<gene>
    <name evidence="4" type="ORF">GSI_10645</name>
</gene>
<feature type="transmembrane region" description="Helical" evidence="2">
    <location>
        <begin position="349"/>
        <end position="373"/>
    </location>
</feature>
<dbReference type="InterPro" id="IPR002123">
    <property type="entry name" value="Plipid/glycerol_acylTrfase"/>
</dbReference>
<dbReference type="SUPFAM" id="SSF69593">
    <property type="entry name" value="Glycerol-3-phosphate (1)-acyltransferase"/>
    <property type="match status" value="1"/>
</dbReference>
<dbReference type="GO" id="GO:0008654">
    <property type="term" value="P:phospholipid biosynthetic process"/>
    <property type="evidence" value="ECO:0007669"/>
    <property type="project" value="TreeGrafter"/>
</dbReference>
<evidence type="ECO:0000313" key="5">
    <source>
        <dbReference type="Proteomes" id="UP000230002"/>
    </source>
</evidence>
<evidence type="ECO:0000313" key="4">
    <source>
        <dbReference type="EMBL" id="PIL27494.1"/>
    </source>
</evidence>